<comment type="caution">
    <text evidence="2">The sequence shown here is derived from an EMBL/GenBank/DDBJ whole genome shotgun (WGS) entry which is preliminary data.</text>
</comment>
<gene>
    <name evidence="2" type="ORF">FTJAE_11508</name>
</gene>
<reference evidence="2 3" key="1">
    <citation type="submission" date="2020-05" db="EMBL/GenBank/DDBJ databases">
        <title>Identification and distribution of gene clusters putatively required for synthesis of sphingolipid metabolism inhibitors in phylogenetically diverse species of the filamentous fungus Fusarium.</title>
        <authorList>
            <person name="Kim H.-S."/>
            <person name="Busman M."/>
            <person name="Brown D.W."/>
            <person name="Divon H."/>
            <person name="Uhlig S."/>
            <person name="Proctor R.H."/>
        </authorList>
    </citation>
    <scope>NUCLEOTIDE SEQUENCE [LARGE SCALE GENOMIC DNA]</scope>
    <source>
        <strain evidence="2 3">NRRL 66243</strain>
    </source>
</reference>
<proteinExistence type="predicted"/>
<evidence type="ECO:0000256" key="1">
    <source>
        <dbReference type="SAM" id="MobiDB-lite"/>
    </source>
</evidence>
<accession>A0A8H5VFZ3</accession>
<protein>
    <submittedName>
        <fullName evidence="2">Uncharacterized protein</fullName>
    </submittedName>
</protein>
<dbReference type="RefSeq" id="XP_037201418.1">
    <property type="nucleotide sequence ID" value="XM_037344457.1"/>
</dbReference>
<dbReference type="GeneID" id="59296727"/>
<keyword evidence="3" id="KW-1185">Reference proteome</keyword>
<name>A0A8H5VFZ3_9HYPO</name>
<dbReference type="Proteomes" id="UP000530670">
    <property type="component" value="Unassembled WGS sequence"/>
</dbReference>
<evidence type="ECO:0000313" key="3">
    <source>
        <dbReference type="Proteomes" id="UP000530670"/>
    </source>
</evidence>
<feature type="compositionally biased region" description="Polar residues" evidence="1">
    <location>
        <begin position="80"/>
        <end position="95"/>
    </location>
</feature>
<organism evidence="2 3">
    <name type="scientific">Fusarium tjaetaba</name>
    <dbReference type="NCBI Taxonomy" id="1567544"/>
    <lineage>
        <taxon>Eukaryota</taxon>
        <taxon>Fungi</taxon>
        <taxon>Dikarya</taxon>
        <taxon>Ascomycota</taxon>
        <taxon>Pezizomycotina</taxon>
        <taxon>Sordariomycetes</taxon>
        <taxon>Hypocreomycetidae</taxon>
        <taxon>Hypocreales</taxon>
        <taxon>Nectriaceae</taxon>
        <taxon>Fusarium</taxon>
        <taxon>Fusarium fujikuroi species complex</taxon>
    </lineage>
</organism>
<feature type="region of interest" description="Disordered" evidence="1">
    <location>
        <begin position="56"/>
        <end position="101"/>
    </location>
</feature>
<evidence type="ECO:0000313" key="2">
    <source>
        <dbReference type="EMBL" id="KAF5620883.1"/>
    </source>
</evidence>
<dbReference type="AlphaFoldDB" id="A0A8H5VFZ3"/>
<sequence length="136" mass="15275">MIIPAAKLQDILPAIADQVILYNGASTSQPCQELFSLSSSCTSLWTQDTNRYTQLHPDLKSPMHHGSKTASPRYSHRTQRQNTAPLRVTLSPSQTQKRDRTSQEFAAAFLLSSESYVAQSEQWTPAKGLCEMRQFM</sequence>
<dbReference type="EMBL" id="JAAQRI010000282">
    <property type="protein sequence ID" value="KAF5620883.1"/>
    <property type="molecule type" value="Genomic_DNA"/>
</dbReference>